<sequence>MWQGPIVSSKLKSDGNSEDYQRLCPELCNCHFLHERWSEITAAGKQTPRGAAVRAGTPGLVQMSPEECARILSWHINGFHIVVYT</sequence>
<evidence type="ECO:0000313" key="1">
    <source>
        <dbReference type="EMBL" id="KAK5873509.1"/>
    </source>
</evidence>
<keyword evidence="2" id="KW-1185">Reference proteome</keyword>
<accession>A0AAN8AXH4</accession>
<protein>
    <submittedName>
        <fullName evidence="1">Uncharacterized protein</fullName>
    </submittedName>
</protein>
<reference evidence="1 2" key="1">
    <citation type="journal article" date="2023" name="Genes (Basel)">
        <title>Chromosome-Level Genome Assembly and Circadian Gene Repertoire of the Patagonia Blennie Eleginops maclovinus-The Closest Ancestral Proxy of Antarctic Cryonotothenioids.</title>
        <authorList>
            <person name="Cheng C.C."/>
            <person name="Rivera-Colon A.G."/>
            <person name="Minhas B.F."/>
            <person name="Wilson L."/>
            <person name="Rayamajhi N."/>
            <person name="Vargas-Chacoff L."/>
            <person name="Catchen J.M."/>
        </authorList>
    </citation>
    <scope>NUCLEOTIDE SEQUENCE [LARGE SCALE GENOMIC DNA]</scope>
    <source>
        <strain evidence="1">JMC-PN-2008</strain>
    </source>
</reference>
<reference evidence="1 2" key="2">
    <citation type="journal article" date="2023" name="Mol. Biol. Evol.">
        <title>Genomics of Secondarily Temperate Adaptation in the Only Non-Antarctic Icefish.</title>
        <authorList>
            <person name="Rivera-Colon A.G."/>
            <person name="Rayamajhi N."/>
            <person name="Minhas B.F."/>
            <person name="Madrigal G."/>
            <person name="Bilyk K.T."/>
            <person name="Yoon V."/>
            <person name="Hune M."/>
            <person name="Gregory S."/>
            <person name="Cheng C.H.C."/>
            <person name="Catchen J.M."/>
        </authorList>
    </citation>
    <scope>NUCLEOTIDE SEQUENCE [LARGE SCALE GENOMIC DNA]</scope>
    <source>
        <strain evidence="1">JMC-PN-2008</strain>
    </source>
</reference>
<evidence type="ECO:0000313" key="2">
    <source>
        <dbReference type="Proteomes" id="UP001346869"/>
    </source>
</evidence>
<proteinExistence type="predicted"/>
<comment type="caution">
    <text evidence="1">The sequence shown here is derived from an EMBL/GenBank/DDBJ whole genome shotgun (WGS) entry which is preliminary data.</text>
</comment>
<dbReference type="EMBL" id="JAUZQC010000003">
    <property type="protein sequence ID" value="KAK5873509.1"/>
    <property type="molecule type" value="Genomic_DNA"/>
</dbReference>
<dbReference type="Proteomes" id="UP001346869">
    <property type="component" value="Unassembled WGS sequence"/>
</dbReference>
<dbReference type="AlphaFoldDB" id="A0AAN8AXH4"/>
<organism evidence="1 2">
    <name type="scientific">Eleginops maclovinus</name>
    <name type="common">Patagonian blennie</name>
    <name type="synonym">Eleginus maclovinus</name>
    <dbReference type="NCBI Taxonomy" id="56733"/>
    <lineage>
        <taxon>Eukaryota</taxon>
        <taxon>Metazoa</taxon>
        <taxon>Chordata</taxon>
        <taxon>Craniata</taxon>
        <taxon>Vertebrata</taxon>
        <taxon>Euteleostomi</taxon>
        <taxon>Actinopterygii</taxon>
        <taxon>Neopterygii</taxon>
        <taxon>Teleostei</taxon>
        <taxon>Neoteleostei</taxon>
        <taxon>Acanthomorphata</taxon>
        <taxon>Eupercaria</taxon>
        <taxon>Perciformes</taxon>
        <taxon>Notothenioidei</taxon>
        <taxon>Eleginopidae</taxon>
        <taxon>Eleginops</taxon>
    </lineage>
</organism>
<name>A0AAN8AXH4_ELEMC</name>
<gene>
    <name evidence="1" type="ORF">PBY51_018545</name>
</gene>